<proteinExistence type="predicted"/>
<dbReference type="EMBL" id="HBGR01007249">
    <property type="protein sequence ID" value="CAD9379686.1"/>
    <property type="molecule type" value="Transcribed_RNA"/>
</dbReference>
<evidence type="ECO:0000313" key="1">
    <source>
        <dbReference type="EMBL" id="CAD9379686.1"/>
    </source>
</evidence>
<dbReference type="AlphaFoldDB" id="A0A7S2AWT7"/>
<organism evidence="1">
    <name type="scientific">Pycnococcus provasolii</name>
    <dbReference type="NCBI Taxonomy" id="41880"/>
    <lineage>
        <taxon>Eukaryota</taxon>
        <taxon>Viridiplantae</taxon>
        <taxon>Chlorophyta</taxon>
        <taxon>Pseudoscourfieldiophyceae</taxon>
        <taxon>Pseudoscourfieldiales</taxon>
        <taxon>Pycnococcaceae</taxon>
        <taxon>Pycnococcus</taxon>
    </lineage>
</organism>
<name>A0A7S2AWT7_9CHLO</name>
<gene>
    <name evidence="1" type="ORF">PPRO1471_LOCUS4799</name>
</gene>
<accession>A0A7S2AWT7</accession>
<protein>
    <submittedName>
        <fullName evidence="1">Uncharacterized protein</fullName>
    </submittedName>
</protein>
<sequence>MLEYEYLQCQLPLQTQRGSKTAFFAFADTIAARSYRGDNEQHGWLGLKFQTEPGSTPSRIIIHIRLLDNTAELQQEATGVLGVNLLHSCFTLLKGEGGPTPAVLDEFLASLMDDLGTWDDGNQRIQIDLMKFEGPAFAGVDERAVALRLVERKFCEATVFDTDGSVRLPSDMFYKKNVLVLRGLFRPFTKLHEDMISAASAEFFCEEEGNPSRTIYESTKNGQDEEVCYLRDASQVLLEISTADITHNGDSLDWTTPLGLDEKKFLNRLDAVLATGHPVMLSNFFEYFRVAQYLQQAIGKGKGHLAIVLGVPAIKSLFDEQYYKTLSGGILENFGRMARADLSMYLYPTVDEKDNVITANTLELTEEVDDLYQFLLKRKVIRPVEFFDKALLAKFGSQSASKKVSDMVESGDDAWMEYMPGKVVDYIKENGTEEETLDIKAAVKSYM</sequence>
<reference evidence="1" key="1">
    <citation type="submission" date="2021-01" db="EMBL/GenBank/DDBJ databases">
        <authorList>
            <person name="Corre E."/>
            <person name="Pelletier E."/>
            <person name="Niang G."/>
            <person name="Scheremetjew M."/>
            <person name="Finn R."/>
            <person name="Kale V."/>
            <person name="Holt S."/>
            <person name="Cochrane G."/>
            <person name="Meng A."/>
            <person name="Brown T."/>
            <person name="Cohen L."/>
        </authorList>
    </citation>
    <scope>NUCLEOTIDE SEQUENCE</scope>
    <source>
        <strain evidence="1">RCC733</strain>
    </source>
</reference>